<dbReference type="Proteomes" id="UP001633002">
    <property type="component" value="Unassembled WGS sequence"/>
</dbReference>
<feature type="domain" description="SWIM-type" evidence="3">
    <location>
        <begin position="39"/>
        <end position="73"/>
    </location>
</feature>
<dbReference type="InterPro" id="IPR007527">
    <property type="entry name" value="Znf_SWIM"/>
</dbReference>
<keyword evidence="5" id="KW-1185">Reference proteome</keyword>
<dbReference type="PROSITE" id="PS50966">
    <property type="entry name" value="ZF_SWIM"/>
    <property type="match status" value="1"/>
</dbReference>
<evidence type="ECO:0000313" key="4">
    <source>
        <dbReference type="EMBL" id="KAL3684614.1"/>
    </source>
</evidence>
<dbReference type="EMBL" id="JBJQOH010000006">
    <property type="protein sequence ID" value="KAL3684614.1"/>
    <property type="molecule type" value="Genomic_DNA"/>
</dbReference>
<proteinExistence type="predicted"/>
<evidence type="ECO:0000256" key="1">
    <source>
        <dbReference type="PROSITE-ProRule" id="PRU00325"/>
    </source>
</evidence>
<protein>
    <recommendedName>
        <fullName evidence="3">SWIM-type domain-containing protein</fullName>
    </recommendedName>
</protein>
<keyword evidence="1" id="KW-0479">Metal-binding</keyword>
<keyword evidence="1" id="KW-0863">Zinc-finger</keyword>
<dbReference type="GO" id="GO:0008270">
    <property type="term" value="F:zinc ion binding"/>
    <property type="evidence" value="ECO:0007669"/>
    <property type="project" value="UniProtKB-KW"/>
</dbReference>
<name>A0ABD3H231_9MARC</name>
<evidence type="ECO:0000259" key="3">
    <source>
        <dbReference type="PROSITE" id="PS50966"/>
    </source>
</evidence>
<comment type="caution">
    <text evidence="4">The sequence shown here is derived from an EMBL/GenBank/DDBJ whole genome shotgun (WGS) entry which is preliminary data.</text>
</comment>
<organism evidence="4 5">
    <name type="scientific">Riccia sorocarpa</name>
    <dbReference type="NCBI Taxonomy" id="122646"/>
    <lineage>
        <taxon>Eukaryota</taxon>
        <taxon>Viridiplantae</taxon>
        <taxon>Streptophyta</taxon>
        <taxon>Embryophyta</taxon>
        <taxon>Marchantiophyta</taxon>
        <taxon>Marchantiopsida</taxon>
        <taxon>Marchantiidae</taxon>
        <taxon>Marchantiales</taxon>
        <taxon>Ricciaceae</taxon>
        <taxon>Riccia</taxon>
    </lineage>
</organism>
<accession>A0ABD3H231</accession>
<gene>
    <name evidence="4" type="ORF">R1sor_002636</name>
</gene>
<dbReference type="AlphaFoldDB" id="A0ABD3H231"/>
<reference evidence="4 5" key="1">
    <citation type="submission" date="2024-09" db="EMBL/GenBank/DDBJ databases">
        <title>Chromosome-scale assembly of Riccia sorocarpa.</title>
        <authorList>
            <person name="Paukszto L."/>
        </authorList>
    </citation>
    <scope>NUCLEOTIDE SEQUENCE [LARGE SCALE GENOMIC DNA]</scope>
    <source>
        <strain evidence="4">LP-2024</strain>
        <tissue evidence="4">Aerial parts of the thallus</tissue>
    </source>
</reference>
<feature type="region of interest" description="Disordered" evidence="2">
    <location>
        <begin position="234"/>
        <end position="262"/>
    </location>
</feature>
<keyword evidence="1" id="KW-0862">Zinc</keyword>
<evidence type="ECO:0000256" key="2">
    <source>
        <dbReference type="SAM" id="MobiDB-lite"/>
    </source>
</evidence>
<sequence length="262" mass="29116">MTAIRKARGIPDCNVVPCPPVNGVKLALVSSQSRELCFHEVQNWDKDNCSCTCGLSVQGNVCKHQIKCLLTLGGHTEVQLLHRLGTKWGTSCGGLEQLFSENWDAYDDIGSGSQPVADLEVPAIYVSSDSEDDDDCIILPHPDEVRSSSPIPRTLVHFQKEVGRLYAAVSHSTYLCSHSFEYLLRAVNQSLDFKASMEVQGHDRQDETVPQVFVPVVGNDRSLKRKRDLLEMLQAGRKRRENMSRVSSTDSAHLGVDDEHKL</sequence>
<evidence type="ECO:0000313" key="5">
    <source>
        <dbReference type="Proteomes" id="UP001633002"/>
    </source>
</evidence>